<comment type="similarity">
    <text evidence="2">Belongs to the metallo-dependent hydrolases superfamily. TatD-type hydrolase family.</text>
</comment>
<evidence type="ECO:0000313" key="6">
    <source>
        <dbReference type="EMBL" id="QNS02033.1"/>
    </source>
</evidence>
<feature type="binding site" evidence="5">
    <location>
        <position position="102"/>
    </location>
    <ligand>
        <name>a divalent metal cation</name>
        <dbReference type="ChEBI" id="CHEBI:60240"/>
        <label>1</label>
    </ligand>
</feature>
<keyword evidence="3 5" id="KW-0479">Metal-binding</keyword>
<feature type="binding site" evidence="5">
    <location>
        <position position="163"/>
    </location>
    <ligand>
        <name>a divalent metal cation</name>
        <dbReference type="ChEBI" id="CHEBI:60240"/>
        <label>2</label>
    </ligand>
</feature>
<feature type="binding site" evidence="5">
    <location>
        <position position="138"/>
    </location>
    <ligand>
        <name>a divalent metal cation</name>
        <dbReference type="ChEBI" id="CHEBI:60240"/>
        <label>2</label>
    </ligand>
</feature>
<dbReference type="FunFam" id="3.20.20.140:FF:000005">
    <property type="entry name" value="TatD family hydrolase"/>
    <property type="match status" value="1"/>
</dbReference>
<dbReference type="GO" id="GO:0005829">
    <property type="term" value="C:cytosol"/>
    <property type="evidence" value="ECO:0007669"/>
    <property type="project" value="TreeGrafter"/>
</dbReference>
<feature type="binding site" evidence="5">
    <location>
        <position position="213"/>
    </location>
    <ligand>
        <name>a divalent metal cation</name>
        <dbReference type="ChEBI" id="CHEBI:60240"/>
        <label>1</label>
    </ligand>
</feature>
<dbReference type="InterPro" id="IPR001130">
    <property type="entry name" value="TatD-like"/>
</dbReference>
<dbReference type="Proteomes" id="UP000516346">
    <property type="component" value="Chromosome"/>
</dbReference>
<proteinExistence type="inferred from homology"/>
<evidence type="ECO:0000256" key="5">
    <source>
        <dbReference type="PIRSR" id="PIRSR005902-1"/>
    </source>
</evidence>
<comment type="cofactor">
    <cofactor evidence="1">
        <name>a divalent metal cation</name>
        <dbReference type="ChEBI" id="CHEBI:60240"/>
    </cofactor>
</comment>
<dbReference type="InterPro" id="IPR015991">
    <property type="entry name" value="TatD/YcfH-like"/>
</dbReference>
<dbReference type="GO" id="GO:0046872">
    <property type="term" value="F:metal ion binding"/>
    <property type="evidence" value="ECO:0007669"/>
    <property type="project" value="UniProtKB-KW"/>
</dbReference>
<dbReference type="SUPFAM" id="SSF51556">
    <property type="entry name" value="Metallo-dependent hydrolases"/>
    <property type="match status" value="1"/>
</dbReference>
<organism evidence="6 7">
    <name type="scientific">Buchnera aphidicola</name>
    <name type="common">Pentalonia nigronervosa</name>
    <dbReference type="NCBI Taxonomy" id="1309793"/>
    <lineage>
        <taxon>Bacteria</taxon>
        <taxon>Pseudomonadati</taxon>
        <taxon>Pseudomonadota</taxon>
        <taxon>Gammaproteobacteria</taxon>
        <taxon>Enterobacterales</taxon>
        <taxon>Erwiniaceae</taxon>
        <taxon>Buchnera</taxon>
    </lineage>
</organism>
<evidence type="ECO:0000256" key="1">
    <source>
        <dbReference type="ARBA" id="ARBA00001968"/>
    </source>
</evidence>
<dbReference type="CDD" id="cd01310">
    <property type="entry name" value="TatD_DNAse"/>
    <property type="match status" value="1"/>
</dbReference>
<feature type="binding site" evidence="5">
    <location>
        <position position="7"/>
    </location>
    <ligand>
        <name>a divalent metal cation</name>
        <dbReference type="ChEBI" id="CHEBI:60240"/>
        <label>1</label>
    </ligand>
</feature>
<dbReference type="PROSITE" id="PS01091">
    <property type="entry name" value="TATD_3"/>
    <property type="match status" value="1"/>
</dbReference>
<dbReference type="InterPro" id="IPR032466">
    <property type="entry name" value="Metal_Hydrolase"/>
</dbReference>
<evidence type="ECO:0000256" key="2">
    <source>
        <dbReference type="ARBA" id="ARBA00009275"/>
    </source>
</evidence>
<evidence type="ECO:0000256" key="3">
    <source>
        <dbReference type="ARBA" id="ARBA00022723"/>
    </source>
</evidence>
<dbReference type="PANTHER" id="PTHR46124:SF2">
    <property type="entry name" value="D-AMINOACYL-TRNA DEACYLASE"/>
    <property type="match status" value="1"/>
</dbReference>
<evidence type="ECO:0000313" key="7">
    <source>
        <dbReference type="Proteomes" id="UP000516346"/>
    </source>
</evidence>
<dbReference type="PIRSF" id="PIRSF005902">
    <property type="entry name" value="DNase_TatD"/>
    <property type="match status" value="1"/>
</dbReference>
<dbReference type="InterPro" id="IPR018228">
    <property type="entry name" value="DNase_TatD-rel_CS"/>
</dbReference>
<dbReference type="Pfam" id="PF01026">
    <property type="entry name" value="TatD_DNase"/>
    <property type="match status" value="1"/>
</dbReference>
<dbReference type="AlphaFoldDB" id="A0A7H1AZX8"/>
<dbReference type="GO" id="GO:0004536">
    <property type="term" value="F:DNA nuclease activity"/>
    <property type="evidence" value="ECO:0007669"/>
    <property type="project" value="InterPro"/>
</dbReference>
<evidence type="ECO:0000256" key="4">
    <source>
        <dbReference type="ARBA" id="ARBA00022801"/>
    </source>
</evidence>
<dbReference type="EMBL" id="CP061275">
    <property type="protein sequence ID" value="QNS02033.1"/>
    <property type="molecule type" value="Genomic_DNA"/>
</dbReference>
<keyword evidence="4" id="KW-0378">Hydrolase</keyword>
<gene>
    <name evidence="6" type="ORF">ICW73_01035</name>
</gene>
<feature type="binding site" evidence="5">
    <location>
        <position position="9"/>
    </location>
    <ligand>
        <name>a divalent metal cation</name>
        <dbReference type="ChEBI" id="CHEBI:60240"/>
        <label>1</label>
    </ligand>
</feature>
<name>A0A7H1AZX8_9GAMM</name>
<protein>
    <submittedName>
        <fullName evidence="6">YchF/TatD family DNA exonuclease</fullName>
    </submittedName>
</protein>
<dbReference type="NCBIfam" id="TIGR00010">
    <property type="entry name" value="YchF/TatD family DNA exonuclease"/>
    <property type="match status" value="1"/>
</dbReference>
<reference evidence="6 7" key="1">
    <citation type="submission" date="2020-09" db="EMBL/GenBank/DDBJ databases">
        <title>Genome sequence of the banana aphid, Pentalonia nigronervosa Coquerel (Hemiptera: Aphididae) and its symbionts.</title>
        <authorList>
            <person name="Mathers T.C."/>
            <person name="Mugford S.T."/>
            <person name="Hogenhout S.A."/>
            <person name="Tripathi L."/>
        </authorList>
    </citation>
    <scope>NUCLEOTIDE SEQUENCE [LARGE SCALE GENOMIC DNA]</scope>
    <source>
        <strain evidence="6">Ba4</strain>
    </source>
</reference>
<keyword evidence="6" id="KW-0269">Exonuclease</keyword>
<accession>A0A7H1AZX8</accession>
<keyword evidence="6" id="KW-0540">Nuclease</keyword>
<dbReference type="Gene3D" id="3.20.20.140">
    <property type="entry name" value="Metal-dependent hydrolases"/>
    <property type="match status" value="1"/>
</dbReference>
<dbReference type="GO" id="GO:0004527">
    <property type="term" value="F:exonuclease activity"/>
    <property type="evidence" value="ECO:0007669"/>
    <property type="project" value="UniProtKB-KW"/>
</dbReference>
<dbReference type="PANTHER" id="PTHR46124">
    <property type="entry name" value="D-AMINOACYL-TRNA DEACYLASE"/>
    <property type="match status" value="1"/>
</dbReference>
<dbReference type="PROSITE" id="PS01137">
    <property type="entry name" value="TATD_1"/>
    <property type="match status" value="1"/>
</dbReference>
<sequence>MFFIDSHCHIDQLKCVLLDKNIKDILDNSYKNHVKQFLTISTSINNFYKIKNLFKKSKSIFYSCGIHPLKCETELNHFFSLDKISEKLKKLSTSENVIALGETGLDYYYSSQTKNIQKDFFRIHIQIATHLKKPLVIHARNSIHDVIQLLKEEHATKCGGVLHSFSEDYNAALKLLNMGFYISFSGMITFKNNEKICQVAKKIPLDRLLIETDSPYLTPIPYRGKENQPAYLFEIAKKIAFIKKIDLKKIAYITRKNFYTLFKCNKIM</sequence>